<reference evidence="7" key="1">
    <citation type="submission" date="2021-08" db="EMBL/GenBank/DDBJ databases">
        <title>Hoeflea bacterium WL0058 sp. nov., isolated from the sediment.</title>
        <authorList>
            <person name="Wang L."/>
            <person name="Zhang D."/>
        </authorList>
    </citation>
    <scope>NUCLEOTIDE SEQUENCE</scope>
    <source>
        <strain evidence="7">WL0058</strain>
    </source>
</reference>
<evidence type="ECO:0000256" key="5">
    <source>
        <dbReference type="ARBA" id="ARBA00024500"/>
    </source>
</evidence>
<keyword evidence="8" id="KW-1185">Reference proteome</keyword>
<comment type="similarity">
    <text evidence="1">Belongs to the polyphosphate kinase 2 (PPK2) family. Class I subfamily.</text>
</comment>
<feature type="domain" description="Polyphosphate kinase-2-related" evidence="6">
    <location>
        <begin position="34"/>
        <end position="269"/>
    </location>
</feature>
<proteinExistence type="inferred from homology"/>
<dbReference type="RefSeq" id="WP_220228492.1">
    <property type="nucleotide sequence ID" value="NZ_JAICBX010000002.1"/>
</dbReference>
<dbReference type="NCBIfam" id="TIGR03709">
    <property type="entry name" value="PPK2_rel_1"/>
    <property type="match status" value="1"/>
</dbReference>
<comment type="catalytic activity">
    <reaction evidence="5">
        <text>[phosphate](n) + ATP = [phosphate](n+1) + ADP</text>
        <dbReference type="Rhea" id="RHEA:19573"/>
        <dbReference type="Rhea" id="RHEA-COMP:9859"/>
        <dbReference type="Rhea" id="RHEA-COMP:14280"/>
        <dbReference type="ChEBI" id="CHEBI:16838"/>
        <dbReference type="ChEBI" id="CHEBI:30616"/>
        <dbReference type="ChEBI" id="CHEBI:456216"/>
    </reaction>
    <physiologicalReaction direction="right-to-left" evidence="5">
        <dbReference type="Rhea" id="RHEA:19575"/>
    </physiologicalReaction>
</comment>
<gene>
    <name evidence="7" type="ORF">K1W69_11515</name>
</gene>
<evidence type="ECO:0000259" key="6">
    <source>
        <dbReference type="Pfam" id="PF03976"/>
    </source>
</evidence>
<sequence length="297" mass="34612">MKAADLAKLYRIKDGKDFRLDRIDPSDTCGLDIEKAEAKEQIAADIKEMKDLQEKLYAEGKWALLIVLQAMDAAGKDSAIEHVMSGINPQGCEVRSFKAPSSNELKHDFLWRHARVLPERGRIGIFNRSHYEEVLVVRVHPEILEGQNIPDQLVGDDVWKTRFKDIRAFERHLANNGTVILKFFLHVSRDEQARRFLDRIEEPDKNWKFSASDISERERWDDYMHAYEDMIQNTAREHAPWYVVPSDSKWFARMVIAATIVEALERIDPKFPEVSDEAIQRMQEDRKLLKKELGHED</sequence>
<dbReference type="InterPro" id="IPR027417">
    <property type="entry name" value="P-loop_NTPase"/>
</dbReference>
<keyword evidence="2" id="KW-0808">Transferase</keyword>
<evidence type="ECO:0000313" key="8">
    <source>
        <dbReference type="Proteomes" id="UP001196509"/>
    </source>
</evidence>
<dbReference type="GO" id="GO:0006797">
    <property type="term" value="P:polyphosphate metabolic process"/>
    <property type="evidence" value="ECO:0007669"/>
    <property type="project" value="InterPro"/>
</dbReference>
<dbReference type="PANTHER" id="PTHR34383:SF3">
    <property type="entry name" value="POLYPHOSPHATE:AMP PHOSPHOTRANSFERASE"/>
    <property type="match status" value="1"/>
</dbReference>
<evidence type="ECO:0000256" key="3">
    <source>
        <dbReference type="ARBA" id="ARBA00022777"/>
    </source>
</evidence>
<name>A0AAE2ZQI0_9HYPH</name>
<dbReference type="InterPro" id="IPR022300">
    <property type="entry name" value="PPK2-rel_1"/>
</dbReference>
<comment type="caution">
    <text evidence="7">The sequence shown here is derived from an EMBL/GenBank/DDBJ whole genome shotgun (WGS) entry which is preliminary data.</text>
</comment>
<dbReference type="PIRSF" id="PIRSF028756">
    <property type="entry name" value="PPK2_prd"/>
    <property type="match status" value="1"/>
</dbReference>
<organism evidence="7 8">
    <name type="scientific">Flavimaribacter sediminis</name>
    <dbReference type="NCBI Taxonomy" id="2865987"/>
    <lineage>
        <taxon>Bacteria</taxon>
        <taxon>Pseudomonadati</taxon>
        <taxon>Pseudomonadota</taxon>
        <taxon>Alphaproteobacteria</taxon>
        <taxon>Hyphomicrobiales</taxon>
        <taxon>Rhizobiaceae</taxon>
        <taxon>Flavimaribacter</taxon>
    </lineage>
</organism>
<protein>
    <submittedName>
        <fullName evidence="7">Polyphosphate kinase 2 family protein</fullName>
    </submittedName>
</protein>
<dbReference type="InterPro" id="IPR016898">
    <property type="entry name" value="Polyphosphate_phosphotransfera"/>
</dbReference>
<evidence type="ECO:0000256" key="1">
    <source>
        <dbReference type="ARBA" id="ARBA00009924"/>
    </source>
</evidence>
<dbReference type="EMBL" id="JAICBX010000002">
    <property type="protein sequence ID" value="MBW8637817.1"/>
    <property type="molecule type" value="Genomic_DNA"/>
</dbReference>
<dbReference type="Gene3D" id="3.40.50.300">
    <property type="entry name" value="P-loop containing nucleotide triphosphate hydrolases"/>
    <property type="match status" value="1"/>
</dbReference>
<dbReference type="GO" id="GO:0006754">
    <property type="term" value="P:ATP biosynthetic process"/>
    <property type="evidence" value="ECO:0007669"/>
    <property type="project" value="UniProtKB-KW"/>
</dbReference>
<dbReference type="SUPFAM" id="SSF52540">
    <property type="entry name" value="P-loop containing nucleoside triphosphate hydrolases"/>
    <property type="match status" value="1"/>
</dbReference>
<keyword evidence="3 7" id="KW-0418">Kinase</keyword>
<keyword evidence="4" id="KW-0066">ATP synthesis</keyword>
<evidence type="ECO:0000256" key="4">
    <source>
        <dbReference type="ARBA" id="ARBA00023310"/>
    </source>
</evidence>
<accession>A0AAE2ZQI0</accession>
<dbReference type="InterPro" id="IPR022488">
    <property type="entry name" value="PPK2-related"/>
</dbReference>
<dbReference type="AlphaFoldDB" id="A0AAE2ZQI0"/>
<evidence type="ECO:0000256" key="2">
    <source>
        <dbReference type="ARBA" id="ARBA00022679"/>
    </source>
</evidence>
<evidence type="ECO:0000313" key="7">
    <source>
        <dbReference type="EMBL" id="MBW8637817.1"/>
    </source>
</evidence>
<dbReference type="GO" id="GO:0008976">
    <property type="term" value="F:polyphosphate kinase activity"/>
    <property type="evidence" value="ECO:0007669"/>
    <property type="project" value="InterPro"/>
</dbReference>
<dbReference type="Proteomes" id="UP001196509">
    <property type="component" value="Unassembled WGS sequence"/>
</dbReference>
<dbReference type="PANTHER" id="PTHR34383">
    <property type="entry name" value="POLYPHOSPHATE:AMP PHOSPHOTRANSFERASE-RELATED"/>
    <property type="match status" value="1"/>
</dbReference>
<dbReference type="Pfam" id="PF03976">
    <property type="entry name" value="PPK2"/>
    <property type="match status" value="1"/>
</dbReference>